<keyword evidence="4" id="KW-1185">Reference proteome</keyword>
<feature type="compositionally biased region" description="Pro residues" evidence="1">
    <location>
        <begin position="73"/>
        <end position="83"/>
    </location>
</feature>
<protein>
    <submittedName>
        <fullName evidence="3">Uncharacterized protein</fullName>
    </submittedName>
</protein>
<dbReference type="EMBL" id="BMMP01000001">
    <property type="protein sequence ID" value="GGO41611.1"/>
    <property type="molecule type" value="Genomic_DNA"/>
</dbReference>
<evidence type="ECO:0000256" key="2">
    <source>
        <dbReference type="SAM" id="Phobius"/>
    </source>
</evidence>
<keyword evidence="2" id="KW-1133">Transmembrane helix</keyword>
<name>A0ABQ2LR84_9ACTN</name>
<evidence type="ECO:0000256" key="1">
    <source>
        <dbReference type="SAM" id="MobiDB-lite"/>
    </source>
</evidence>
<feature type="compositionally biased region" description="Low complexity" evidence="1">
    <location>
        <begin position="172"/>
        <end position="183"/>
    </location>
</feature>
<sequence length="272" mass="29146">MEAGDAATWGSTVVAFGTACFAVAQGIAQRRDLRRQNELQAEASQLQRRQIETAERRALVMEQLLAQVTAPSPYVPPVPYPPRQRPEGAPADLTPYGQRPEVPAQWAGVGEPDAMADEDARTFAAEPVGRTPDGAADPPMADAVEPTAGTFEPVAEPVNGHPQSIPQPPKQQWPAPQQWPPSQQGIGPWHLERFGKHGYALRNTGPVTLTGVRVDPANLPSSARGVPEYAVVRAGEAAEFLMAPMRGEPLPAQVLVTWEDQPHALSVPVPPG</sequence>
<keyword evidence="2" id="KW-0472">Membrane</keyword>
<keyword evidence="2" id="KW-0812">Transmembrane</keyword>
<evidence type="ECO:0000313" key="4">
    <source>
        <dbReference type="Proteomes" id="UP000631535"/>
    </source>
</evidence>
<organism evidence="3 4">
    <name type="scientific">Streptomyces daqingensis</name>
    <dbReference type="NCBI Taxonomy" id="1472640"/>
    <lineage>
        <taxon>Bacteria</taxon>
        <taxon>Bacillati</taxon>
        <taxon>Actinomycetota</taxon>
        <taxon>Actinomycetes</taxon>
        <taxon>Kitasatosporales</taxon>
        <taxon>Streptomycetaceae</taxon>
        <taxon>Streptomyces</taxon>
    </lineage>
</organism>
<accession>A0ABQ2LR84</accession>
<feature type="transmembrane region" description="Helical" evidence="2">
    <location>
        <begin position="6"/>
        <end position="28"/>
    </location>
</feature>
<dbReference type="Proteomes" id="UP000631535">
    <property type="component" value="Unassembled WGS sequence"/>
</dbReference>
<feature type="region of interest" description="Disordered" evidence="1">
    <location>
        <begin position="160"/>
        <end position="183"/>
    </location>
</feature>
<evidence type="ECO:0000313" key="3">
    <source>
        <dbReference type="EMBL" id="GGO41611.1"/>
    </source>
</evidence>
<proteinExistence type="predicted"/>
<gene>
    <name evidence="3" type="ORF">GCM10012287_00720</name>
</gene>
<feature type="region of interest" description="Disordered" evidence="1">
    <location>
        <begin position="71"/>
        <end position="98"/>
    </location>
</feature>
<comment type="caution">
    <text evidence="3">The sequence shown here is derived from an EMBL/GenBank/DDBJ whole genome shotgun (WGS) entry which is preliminary data.</text>
</comment>
<reference evidence="4" key="1">
    <citation type="journal article" date="2019" name="Int. J. Syst. Evol. Microbiol.">
        <title>The Global Catalogue of Microorganisms (GCM) 10K type strain sequencing project: providing services to taxonomists for standard genome sequencing and annotation.</title>
        <authorList>
            <consortium name="The Broad Institute Genomics Platform"/>
            <consortium name="The Broad Institute Genome Sequencing Center for Infectious Disease"/>
            <person name="Wu L."/>
            <person name="Ma J."/>
        </authorList>
    </citation>
    <scope>NUCLEOTIDE SEQUENCE [LARGE SCALE GENOMIC DNA]</scope>
    <source>
        <strain evidence="4">CGMCC 4.7178</strain>
    </source>
</reference>